<feature type="transmembrane region" description="Helical" evidence="1">
    <location>
        <begin position="12"/>
        <end position="34"/>
    </location>
</feature>
<proteinExistence type="predicted"/>
<dbReference type="Proteomes" id="UP001597106">
    <property type="component" value="Unassembled WGS sequence"/>
</dbReference>
<keyword evidence="1" id="KW-0472">Membrane</keyword>
<dbReference type="InterPro" id="IPR005804">
    <property type="entry name" value="FA_desaturase_dom"/>
</dbReference>
<dbReference type="RefSeq" id="WP_379073580.1">
    <property type="nucleotide sequence ID" value="NZ_JBHTJW010000001.1"/>
</dbReference>
<organism evidence="3 4">
    <name type="scientific">Methylophilus glucosoxydans</name>
    <dbReference type="NCBI Taxonomy" id="752553"/>
    <lineage>
        <taxon>Bacteria</taxon>
        <taxon>Pseudomonadati</taxon>
        <taxon>Pseudomonadota</taxon>
        <taxon>Betaproteobacteria</taxon>
        <taxon>Nitrosomonadales</taxon>
        <taxon>Methylophilaceae</taxon>
        <taxon>Methylophilus</taxon>
    </lineage>
</organism>
<comment type="caution">
    <text evidence="3">The sequence shown here is derived from an EMBL/GenBank/DDBJ whole genome shotgun (WGS) entry which is preliminary data.</text>
</comment>
<evidence type="ECO:0000259" key="2">
    <source>
        <dbReference type="Pfam" id="PF00487"/>
    </source>
</evidence>
<feature type="transmembrane region" description="Helical" evidence="1">
    <location>
        <begin position="190"/>
        <end position="209"/>
    </location>
</feature>
<gene>
    <name evidence="3" type="ORF">ACFQ1T_01935</name>
</gene>
<feature type="domain" description="Fatty acid desaturase" evidence="2">
    <location>
        <begin position="42"/>
        <end position="273"/>
    </location>
</feature>
<evidence type="ECO:0000256" key="1">
    <source>
        <dbReference type="SAM" id="Phobius"/>
    </source>
</evidence>
<keyword evidence="4" id="KW-1185">Reference proteome</keyword>
<keyword evidence="1" id="KW-0812">Transmembrane</keyword>
<name>A0ABW3GFK7_9PROT</name>
<protein>
    <submittedName>
        <fullName evidence="3">Fatty acid desaturase family protein</fullName>
    </submittedName>
</protein>
<dbReference type="EMBL" id="JBHTJW010000001">
    <property type="protein sequence ID" value="MFD0928530.1"/>
    <property type="molecule type" value="Genomic_DNA"/>
</dbReference>
<keyword evidence="1" id="KW-1133">Transmembrane helix</keyword>
<evidence type="ECO:0000313" key="3">
    <source>
        <dbReference type="EMBL" id="MFD0928530.1"/>
    </source>
</evidence>
<accession>A0ABW3GFK7</accession>
<reference evidence="4" key="1">
    <citation type="journal article" date="2019" name="Int. J. Syst. Evol. Microbiol.">
        <title>The Global Catalogue of Microorganisms (GCM) 10K type strain sequencing project: providing services to taxonomists for standard genome sequencing and annotation.</title>
        <authorList>
            <consortium name="The Broad Institute Genomics Platform"/>
            <consortium name="The Broad Institute Genome Sequencing Center for Infectious Disease"/>
            <person name="Wu L."/>
            <person name="Ma J."/>
        </authorList>
    </citation>
    <scope>NUCLEOTIDE SEQUENCE [LARGE SCALE GENOMIC DNA]</scope>
    <source>
        <strain evidence="4">CCUG 59685</strain>
    </source>
</reference>
<feature type="transmembrane region" description="Helical" evidence="1">
    <location>
        <begin position="162"/>
        <end position="184"/>
    </location>
</feature>
<feature type="transmembrane region" description="Helical" evidence="1">
    <location>
        <begin position="40"/>
        <end position="60"/>
    </location>
</feature>
<dbReference type="Pfam" id="PF00487">
    <property type="entry name" value="FA_desaturase"/>
    <property type="match status" value="1"/>
</dbReference>
<evidence type="ECO:0000313" key="4">
    <source>
        <dbReference type="Proteomes" id="UP001597106"/>
    </source>
</evidence>
<dbReference type="CDD" id="cd01060">
    <property type="entry name" value="Membrane-FADS-like"/>
    <property type="match status" value="1"/>
</dbReference>
<sequence>MRVKKSPYLFAYSAWDIIPVLAGCLHFLFFAWMISSFHSLALWQKCVVGLIYAFSISWNVNSVSHNFIHNAYFKSALLNRLFSLMESVTMGFSQTMYDYVHRQHHIGNNDRKGADGETIDWISIYRHGEHGQAEHPLKYSLLSYFRDDPKRIYGLIKKHSQALAYFAVFEVVVVTLMIVGFLLWDWQFGLFFVFFYYLGHSLTAMNGYYEHAGANPDLPIAWGVSCYNKLYNWLWLNNGYHAEHHYRPKHHWTQMHTLHTEIAEKQKQAGVKVIPWPHPIGFMMEWMKEQ</sequence>